<keyword evidence="4" id="KW-1185">Reference proteome</keyword>
<sequence>MKVLIAILFLISSALALPLPFPTSETQPEGYHTKPAITSRAGTPSEDITYILPIWEGALAQHDPARDLSILNTMRDALGTGGPHTKLGWSFSSWALSRDIGDTDMDYTFDPTNLKYMLALALQAGLPVLVHMNNGRWADCCTSNSDGGWKDNLLDLIASNPNTTMMNSAGESQYAHDYGSNYFSLSRLNTVYRKYKQRNTVASARTIAEWAKSNPSSFAGVSLSSEPMYPAPDVDFNPKAIEEWTMWMSNTGIYGPGGEFFGEGRVPRIQDIHTFNGITKQSFPSWATVRPPNRVTPGDRFGEEWQRWRVQMIINHVADETGWIASAGIDRSLIFGHMTPRLDDYGLSDTIETATAANGAGGATFYGWNPMYFGEVTNAYRGTGRTNWGVFETNPLSSDAMTNYNTLLTFYKDGAKVICPNSWEGDMAVKDEYAIFDSPYYGNTYGDAIRKFLIDYASVPRNLEPPAYNPGRRLFDLYDLFKSAETTGIDNHLEPSGSVGKVVRKSIFSHVDGSLTYNVNLPVVTDGQRLNFWTSVGIKDGAGAGGPVEFQATINGGPKLFGRSFRLLQSNWVWNHWTPIMVDITDWSGQSISLTLTTRGNDQYGWTMWGSPAIYLASRETASISGAVNDMAFGALTTASSEDVGYGSRAASITDGSETGWSSIFHASEIGLEWVMVDLKSSRRIGKVVLFAREDLVPYTGTGFPTAFEIQASENSAGEWKTLIKVSDYPRPRAGDGQIFTFESINARFIRVVATTLGGVGMETGYRFQLAEMQVYE</sequence>
<evidence type="ECO:0000313" key="4">
    <source>
        <dbReference type="Proteomes" id="UP000887226"/>
    </source>
</evidence>
<protein>
    <recommendedName>
        <fullName evidence="2">F5/8 type C domain-containing protein</fullName>
    </recommendedName>
</protein>
<feature type="domain" description="F5/8 type C" evidence="2">
    <location>
        <begin position="616"/>
        <end position="777"/>
    </location>
</feature>
<name>A0A9P8CFM7_9HELO</name>
<gene>
    <name evidence="3" type="ORF">BJ878DRAFT_479336</name>
</gene>
<dbReference type="Pfam" id="PF00754">
    <property type="entry name" value="F5_F8_type_C"/>
    <property type="match status" value="1"/>
</dbReference>
<dbReference type="SUPFAM" id="SSF49785">
    <property type="entry name" value="Galactose-binding domain-like"/>
    <property type="match status" value="1"/>
</dbReference>
<dbReference type="Gene3D" id="2.60.120.260">
    <property type="entry name" value="Galactose-binding domain-like"/>
    <property type="match status" value="1"/>
</dbReference>
<proteinExistence type="predicted"/>
<reference evidence="3" key="1">
    <citation type="journal article" date="2021" name="IMA Fungus">
        <title>Genomic characterization of three marine fungi, including Emericellopsis atlantica sp. nov. with signatures of a generalist lifestyle and marine biomass degradation.</title>
        <authorList>
            <person name="Hagestad O.C."/>
            <person name="Hou L."/>
            <person name="Andersen J.H."/>
            <person name="Hansen E.H."/>
            <person name="Altermark B."/>
            <person name="Li C."/>
            <person name="Kuhnert E."/>
            <person name="Cox R.J."/>
            <person name="Crous P.W."/>
            <person name="Spatafora J.W."/>
            <person name="Lail K."/>
            <person name="Amirebrahimi M."/>
            <person name="Lipzen A."/>
            <person name="Pangilinan J."/>
            <person name="Andreopoulos W."/>
            <person name="Hayes R.D."/>
            <person name="Ng V."/>
            <person name="Grigoriev I.V."/>
            <person name="Jackson S.A."/>
            <person name="Sutton T.D.S."/>
            <person name="Dobson A.D.W."/>
            <person name="Rama T."/>
        </authorList>
    </citation>
    <scope>NUCLEOTIDE SEQUENCE</scope>
    <source>
        <strain evidence="3">TRa3180A</strain>
    </source>
</reference>
<keyword evidence="1" id="KW-0732">Signal</keyword>
<dbReference type="InterPro" id="IPR000421">
    <property type="entry name" value="FA58C"/>
</dbReference>
<comment type="caution">
    <text evidence="3">The sequence shown here is derived from an EMBL/GenBank/DDBJ whole genome shotgun (WGS) entry which is preliminary data.</text>
</comment>
<dbReference type="AlphaFoldDB" id="A0A9P8CFM7"/>
<feature type="signal peptide" evidence="1">
    <location>
        <begin position="1"/>
        <end position="16"/>
    </location>
</feature>
<dbReference type="PROSITE" id="PS50022">
    <property type="entry name" value="FA58C_3"/>
    <property type="match status" value="1"/>
</dbReference>
<accession>A0A9P8CFM7</accession>
<organism evidence="3 4">
    <name type="scientific">Calycina marina</name>
    <dbReference type="NCBI Taxonomy" id="1763456"/>
    <lineage>
        <taxon>Eukaryota</taxon>
        <taxon>Fungi</taxon>
        <taxon>Dikarya</taxon>
        <taxon>Ascomycota</taxon>
        <taxon>Pezizomycotina</taxon>
        <taxon>Leotiomycetes</taxon>
        <taxon>Helotiales</taxon>
        <taxon>Pezizellaceae</taxon>
        <taxon>Calycina</taxon>
    </lineage>
</organism>
<dbReference type="Gene3D" id="3.20.20.80">
    <property type="entry name" value="Glycosidases"/>
    <property type="match status" value="1"/>
</dbReference>
<evidence type="ECO:0000256" key="1">
    <source>
        <dbReference type="SAM" id="SignalP"/>
    </source>
</evidence>
<dbReference type="Proteomes" id="UP000887226">
    <property type="component" value="Unassembled WGS sequence"/>
</dbReference>
<feature type="chain" id="PRO_5040349842" description="F5/8 type C domain-containing protein" evidence="1">
    <location>
        <begin position="17"/>
        <end position="777"/>
    </location>
</feature>
<evidence type="ECO:0000313" key="3">
    <source>
        <dbReference type="EMBL" id="KAG9245323.1"/>
    </source>
</evidence>
<dbReference type="EMBL" id="MU253853">
    <property type="protein sequence ID" value="KAG9245323.1"/>
    <property type="molecule type" value="Genomic_DNA"/>
</dbReference>
<dbReference type="OrthoDB" id="3447004at2759"/>
<evidence type="ECO:0000259" key="2">
    <source>
        <dbReference type="PROSITE" id="PS50022"/>
    </source>
</evidence>
<dbReference type="InterPro" id="IPR008979">
    <property type="entry name" value="Galactose-bd-like_sf"/>
</dbReference>